<dbReference type="InterPro" id="IPR002913">
    <property type="entry name" value="START_lipid-bd_dom"/>
</dbReference>
<organism evidence="7 8">
    <name type="scientific">Handroanthus impetiginosus</name>
    <dbReference type="NCBI Taxonomy" id="429701"/>
    <lineage>
        <taxon>Eukaryota</taxon>
        <taxon>Viridiplantae</taxon>
        <taxon>Streptophyta</taxon>
        <taxon>Embryophyta</taxon>
        <taxon>Tracheophyta</taxon>
        <taxon>Spermatophyta</taxon>
        <taxon>Magnoliopsida</taxon>
        <taxon>eudicotyledons</taxon>
        <taxon>Gunneridae</taxon>
        <taxon>Pentapetalae</taxon>
        <taxon>asterids</taxon>
        <taxon>lamiids</taxon>
        <taxon>Lamiales</taxon>
        <taxon>Bignoniaceae</taxon>
        <taxon>Crescentiina</taxon>
        <taxon>Tabebuia alliance</taxon>
        <taxon>Handroanthus</taxon>
    </lineage>
</organism>
<evidence type="ECO:0000256" key="3">
    <source>
        <dbReference type="ARBA" id="ARBA00023155"/>
    </source>
</evidence>
<evidence type="ECO:0000313" key="8">
    <source>
        <dbReference type="Proteomes" id="UP000231279"/>
    </source>
</evidence>
<dbReference type="OrthoDB" id="1569773at2759"/>
<protein>
    <recommendedName>
        <fullName evidence="6">START domain-containing protein</fullName>
    </recommendedName>
</protein>
<evidence type="ECO:0000256" key="5">
    <source>
        <dbReference type="ARBA" id="ARBA00023242"/>
    </source>
</evidence>
<keyword evidence="8" id="KW-1185">Reference proteome</keyword>
<sequence length="549" mass="60764">MNTCFDHVIKHKIERASDLLVSVSAHADIHKTKMIDLAFTASEELRLMAQEREPLWIFDVDKGSEALNMAEYNRRFASLDPSLEQIIRFITKGDPSDLSILNEINGLPSENGFISSCMTENTNSEASRAIGVVFRNPISLVNMLMDVDKWSEIFSNIVSKAINLAVLSAGNKENPNGSMQVMMAEFHVPCPLAKAQKMYFVRYTRQIDSSTWVVADVSLEAIFPTPSPACQRKPSGCIIQALQDGLSVVTWVEHNTVLYNDVVHYMSKGLLRSGSAFSAKRWISSLERQYDRIATLEANNVSTSSNIPSKEGIGIGARNGLLKLAARMVRRFNSNIFSNGWRALGVAGAEEIMIKTRCNVDDPEIPAGVAVTIATSVWLPAKHIDVFSFLQNEQNRNKWDILSDGLEIEEVIRISSARNSTDSVSVISVQSSSARRGITYLQESFSDSTAHYVVYSPVDVPTMHHILQGGSAEDSEGIYILPSGFAVIPYEDGKATVLSVAFEVMELMDQQQLIMPSQDHQLSSQSLFVAYSLVTETISRIRTALLPKL</sequence>
<evidence type="ECO:0000256" key="1">
    <source>
        <dbReference type="ARBA" id="ARBA00023015"/>
    </source>
</evidence>
<dbReference type="STRING" id="429701.A0A2G9HIM3"/>
<keyword evidence="2" id="KW-0238">DNA-binding</keyword>
<dbReference type="InterPro" id="IPR042160">
    <property type="entry name" value="HD-Zip_IV"/>
</dbReference>
<feature type="domain" description="START" evidence="6">
    <location>
        <begin position="27"/>
        <end position="295"/>
    </location>
</feature>
<dbReference type="SMART" id="SM00234">
    <property type="entry name" value="START"/>
    <property type="match status" value="1"/>
</dbReference>
<reference evidence="8" key="1">
    <citation type="journal article" date="2018" name="Gigascience">
        <title>Genome assembly of the Pink Ipe (Handroanthus impetiginosus, Bignoniaceae), a highly valued, ecologically keystone Neotropical timber forest tree.</title>
        <authorList>
            <person name="Silva-Junior O.B."/>
            <person name="Grattapaglia D."/>
            <person name="Novaes E."/>
            <person name="Collevatti R.G."/>
        </authorList>
    </citation>
    <scope>NUCLEOTIDE SEQUENCE [LARGE SCALE GENOMIC DNA]</scope>
    <source>
        <strain evidence="8">cv. UFG-1</strain>
    </source>
</reference>
<dbReference type="Pfam" id="PF25797">
    <property type="entry name" value="PDF2_C"/>
    <property type="match status" value="1"/>
</dbReference>
<keyword evidence="5" id="KW-0539">Nucleus</keyword>
<dbReference type="CDD" id="cd08875">
    <property type="entry name" value="START_ArGLABRA2_like"/>
    <property type="match status" value="1"/>
</dbReference>
<dbReference type="InterPro" id="IPR057993">
    <property type="entry name" value="HD-Zip_IV_C"/>
</dbReference>
<evidence type="ECO:0000256" key="4">
    <source>
        <dbReference type="ARBA" id="ARBA00023163"/>
    </source>
</evidence>
<accession>A0A2G9HIM3</accession>
<dbReference type="AlphaFoldDB" id="A0A2G9HIM3"/>
<dbReference type="PANTHER" id="PTHR45654:SF15">
    <property type="entry name" value="HOMEOBOX-LEUCINE ZIPPER PROTEIN PROTODERMAL FACTOR 2-LIKE"/>
    <property type="match status" value="1"/>
</dbReference>
<proteinExistence type="predicted"/>
<keyword evidence="4" id="KW-0804">Transcription</keyword>
<name>A0A2G9HIM3_9LAMI</name>
<dbReference type="EMBL" id="NKXS01001685">
    <property type="protein sequence ID" value="PIN17358.1"/>
    <property type="molecule type" value="Genomic_DNA"/>
</dbReference>
<dbReference type="PANTHER" id="PTHR45654">
    <property type="entry name" value="HOMEOBOX-LEUCINE ZIPPER PROTEIN MERISTEM L1"/>
    <property type="match status" value="1"/>
</dbReference>
<evidence type="ECO:0000259" key="6">
    <source>
        <dbReference type="PROSITE" id="PS50848"/>
    </source>
</evidence>
<dbReference type="GO" id="GO:0003677">
    <property type="term" value="F:DNA binding"/>
    <property type="evidence" value="ECO:0007669"/>
    <property type="project" value="UniProtKB-KW"/>
</dbReference>
<dbReference type="Proteomes" id="UP000231279">
    <property type="component" value="Unassembled WGS sequence"/>
</dbReference>
<keyword evidence="3" id="KW-0371">Homeobox</keyword>
<dbReference type="SUPFAM" id="SSF55961">
    <property type="entry name" value="Bet v1-like"/>
    <property type="match status" value="2"/>
</dbReference>
<dbReference type="Pfam" id="PF01852">
    <property type="entry name" value="START"/>
    <property type="match status" value="1"/>
</dbReference>
<comment type="caution">
    <text evidence="7">The sequence shown here is derived from an EMBL/GenBank/DDBJ whole genome shotgun (WGS) entry which is preliminary data.</text>
</comment>
<evidence type="ECO:0000313" key="7">
    <source>
        <dbReference type="EMBL" id="PIN17358.1"/>
    </source>
</evidence>
<evidence type="ECO:0000256" key="2">
    <source>
        <dbReference type="ARBA" id="ARBA00023125"/>
    </source>
</evidence>
<gene>
    <name evidence="7" type="ORF">CDL12_09980</name>
</gene>
<keyword evidence="1" id="KW-0805">Transcription regulation</keyword>
<dbReference type="GO" id="GO:0008289">
    <property type="term" value="F:lipid binding"/>
    <property type="evidence" value="ECO:0007669"/>
    <property type="project" value="InterPro"/>
</dbReference>
<dbReference type="PROSITE" id="PS50848">
    <property type="entry name" value="START"/>
    <property type="match status" value="1"/>
</dbReference>